<proteinExistence type="predicted"/>
<keyword evidence="2" id="KW-1185">Reference proteome</keyword>
<dbReference type="AlphaFoldDB" id="A0AAW3N4R4"/>
<dbReference type="Proteomes" id="UP000056453">
    <property type="component" value="Unassembled WGS sequence"/>
</dbReference>
<comment type="caution">
    <text evidence="1">The sequence shown here is derived from an EMBL/GenBank/DDBJ whole genome shotgun (WGS) entry which is preliminary data.</text>
</comment>
<organism evidence="1 2">
    <name type="scientific">Burkholderia ubonensis</name>
    <dbReference type="NCBI Taxonomy" id="101571"/>
    <lineage>
        <taxon>Bacteria</taxon>
        <taxon>Pseudomonadati</taxon>
        <taxon>Pseudomonadota</taxon>
        <taxon>Betaproteobacteria</taxon>
        <taxon>Burkholderiales</taxon>
        <taxon>Burkholderiaceae</taxon>
        <taxon>Burkholderia</taxon>
        <taxon>Burkholderia cepacia complex</taxon>
    </lineage>
</organism>
<gene>
    <name evidence="1" type="ORF">WJ96_28995</name>
</gene>
<name>A0AAW3N4R4_9BURK</name>
<protein>
    <submittedName>
        <fullName evidence="1">Uncharacterized protein</fullName>
    </submittedName>
</protein>
<dbReference type="EMBL" id="LPBJ01000010">
    <property type="protein sequence ID" value="KVQ03672.1"/>
    <property type="molecule type" value="Genomic_DNA"/>
</dbReference>
<evidence type="ECO:0000313" key="1">
    <source>
        <dbReference type="EMBL" id="KVQ03672.1"/>
    </source>
</evidence>
<sequence>MIFLVDVIEFLKNHNRFFVVRKQCQSIDCIFNATLLFSRQYSAHFVEYDFLDKKCIAARPEVFEIQSIGSPCKIRQHVAVCAIPCPRIIESRQALIRHKLRQ</sequence>
<evidence type="ECO:0000313" key="2">
    <source>
        <dbReference type="Proteomes" id="UP000056453"/>
    </source>
</evidence>
<reference evidence="1 2" key="1">
    <citation type="submission" date="2015-11" db="EMBL/GenBank/DDBJ databases">
        <title>Expanding the genomic diversity of Burkholderia species for the development of highly accurate diagnostics.</title>
        <authorList>
            <person name="Sahl J."/>
            <person name="Keim P."/>
            <person name="Wagner D."/>
        </authorList>
    </citation>
    <scope>NUCLEOTIDE SEQUENCE [LARGE SCALE GENOMIC DNA]</scope>
    <source>
        <strain evidence="1 2">MSMB1808WGS</strain>
    </source>
</reference>
<accession>A0AAW3N4R4</accession>